<sequence length="386" mass="42294">MVSSVDRRAVIVGSGALLLAGHGSAKGAPMTSESVSDSPADLHDGWRVGSPAGHGFDPALLQDMRRRVADGRLDNVHAIIVARDGVLVYEQYAAGQDQNGLEPAKHTVFNATTRHNGNSMTKSVTSLLVGVALQRGWIKTLDALVLDYFPEYADVRTPEKSGITLYHLLTMSDGLDWSEFKPPFDSLGNMRGAKDAYRYVLERPAAAPPGHTYNYNSGATELIGAVLRKTSGKSLDVLARDELLAPLGIEDVEWNRQLPDGQPQASGALRARPRDWAKLGQLVINRGVWNDRQIVPSAWIADSIKPRNNGPGMFLYGYHWWLGRSFCRGRVVEWAGAMGWGGQRLMIIPDLGLVALVHAWLPNRMNLPETILLNEFEFILPAAMPS</sequence>
<dbReference type="RefSeq" id="WP_334489137.1">
    <property type="nucleotide sequence ID" value="NZ_JAZHRV010000001.1"/>
</dbReference>
<evidence type="ECO:0000313" key="3">
    <source>
        <dbReference type="EMBL" id="MEH2560203.1"/>
    </source>
</evidence>
<keyword evidence="4" id="KW-1185">Reference proteome</keyword>
<gene>
    <name evidence="3" type="ORF">V1286_007732</name>
</gene>
<proteinExistence type="predicted"/>
<dbReference type="InterPro" id="IPR001466">
    <property type="entry name" value="Beta-lactam-related"/>
</dbReference>
<dbReference type="Pfam" id="PF00144">
    <property type="entry name" value="Beta-lactamase"/>
    <property type="match status" value="1"/>
</dbReference>
<feature type="domain" description="Beta-lactamase-related" evidence="2">
    <location>
        <begin position="78"/>
        <end position="358"/>
    </location>
</feature>
<dbReference type="SUPFAM" id="SSF56601">
    <property type="entry name" value="beta-lactamase/transpeptidase-like"/>
    <property type="match status" value="1"/>
</dbReference>
<accession>A0ABU8BNS4</accession>
<protein>
    <submittedName>
        <fullName evidence="3">CubicO group peptidase (Beta-lactamase class C family)</fullName>
    </submittedName>
</protein>
<evidence type="ECO:0000259" key="2">
    <source>
        <dbReference type="Pfam" id="PF00144"/>
    </source>
</evidence>
<dbReference type="Gene3D" id="3.40.710.10">
    <property type="entry name" value="DD-peptidase/beta-lactamase superfamily"/>
    <property type="match status" value="1"/>
</dbReference>
<evidence type="ECO:0000256" key="1">
    <source>
        <dbReference type="SAM" id="MobiDB-lite"/>
    </source>
</evidence>
<feature type="region of interest" description="Disordered" evidence="1">
    <location>
        <begin position="23"/>
        <end position="48"/>
    </location>
</feature>
<dbReference type="InterPro" id="IPR050789">
    <property type="entry name" value="Diverse_Enzym_Activities"/>
</dbReference>
<reference evidence="3 4" key="1">
    <citation type="submission" date="2024-02" db="EMBL/GenBank/DDBJ databases">
        <title>Adaptive strategies in a cosmopolitan and abundant soil bacterium.</title>
        <authorList>
            <person name="Carini P."/>
        </authorList>
    </citation>
    <scope>NUCLEOTIDE SEQUENCE [LARGE SCALE GENOMIC DNA]</scope>
    <source>
        <strain evidence="3 4">AZCC 1608</strain>
    </source>
</reference>
<dbReference type="EMBL" id="JAZHRV010000001">
    <property type="protein sequence ID" value="MEH2560203.1"/>
    <property type="molecule type" value="Genomic_DNA"/>
</dbReference>
<evidence type="ECO:0000313" key="4">
    <source>
        <dbReference type="Proteomes" id="UP001364224"/>
    </source>
</evidence>
<dbReference type="PANTHER" id="PTHR43283">
    <property type="entry name" value="BETA-LACTAMASE-RELATED"/>
    <property type="match status" value="1"/>
</dbReference>
<comment type="caution">
    <text evidence="3">The sequence shown here is derived from an EMBL/GenBank/DDBJ whole genome shotgun (WGS) entry which is preliminary data.</text>
</comment>
<dbReference type="Proteomes" id="UP001364224">
    <property type="component" value="Unassembled WGS sequence"/>
</dbReference>
<dbReference type="InterPro" id="IPR012338">
    <property type="entry name" value="Beta-lactam/transpept-like"/>
</dbReference>
<dbReference type="PANTHER" id="PTHR43283:SF7">
    <property type="entry name" value="BETA-LACTAMASE-RELATED DOMAIN-CONTAINING PROTEIN"/>
    <property type="match status" value="1"/>
</dbReference>
<name>A0ABU8BNS4_9BRAD</name>
<organism evidence="3 4">
    <name type="scientific">Bradyrhizobium algeriense</name>
    <dbReference type="NCBI Taxonomy" id="634784"/>
    <lineage>
        <taxon>Bacteria</taxon>
        <taxon>Pseudomonadati</taxon>
        <taxon>Pseudomonadota</taxon>
        <taxon>Alphaproteobacteria</taxon>
        <taxon>Hyphomicrobiales</taxon>
        <taxon>Nitrobacteraceae</taxon>
        <taxon>Bradyrhizobium</taxon>
    </lineage>
</organism>